<dbReference type="PANTHER" id="PTHR10039">
    <property type="entry name" value="AMELOGENIN"/>
    <property type="match status" value="1"/>
</dbReference>
<dbReference type="InterPro" id="IPR027417">
    <property type="entry name" value="P-loop_NTPase"/>
</dbReference>
<dbReference type="PANTHER" id="PTHR10039:SF14">
    <property type="entry name" value="NACHT DOMAIN-CONTAINING PROTEIN"/>
    <property type="match status" value="1"/>
</dbReference>
<dbReference type="Gene3D" id="3.40.50.300">
    <property type="entry name" value="P-loop containing nucleotide triphosphate hydrolases"/>
    <property type="match status" value="1"/>
</dbReference>
<reference evidence="3" key="1">
    <citation type="journal article" date="2020" name="Phytopathology">
        <title>Genome Sequence Resources of Colletotrichum truncatum, C. plurivorum, C. musicola, and C. sojae: Four Species Pathogenic to Soybean (Glycine max).</title>
        <authorList>
            <person name="Rogerio F."/>
            <person name="Boufleur T.R."/>
            <person name="Ciampi-Guillardi M."/>
            <person name="Sukno S.A."/>
            <person name="Thon M.R."/>
            <person name="Massola Junior N.S."/>
            <person name="Baroncelli R."/>
        </authorList>
    </citation>
    <scope>NUCLEOTIDE SEQUENCE</scope>
    <source>
        <strain evidence="3">LFN0074</strain>
    </source>
</reference>
<keyword evidence="1" id="KW-0677">Repeat</keyword>
<keyword evidence="4" id="KW-1185">Reference proteome</keyword>
<dbReference type="OrthoDB" id="538223at2759"/>
<proteinExistence type="predicted"/>
<accession>A0A8H6KEY7</accession>
<dbReference type="Proteomes" id="UP000639643">
    <property type="component" value="Unassembled WGS sequence"/>
</dbReference>
<evidence type="ECO:0000256" key="1">
    <source>
        <dbReference type="ARBA" id="ARBA00022737"/>
    </source>
</evidence>
<dbReference type="PROSITE" id="PS50837">
    <property type="entry name" value="NACHT"/>
    <property type="match status" value="1"/>
</dbReference>
<dbReference type="InterPro" id="IPR056884">
    <property type="entry name" value="NPHP3-like_N"/>
</dbReference>
<comment type="caution">
    <text evidence="3">The sequence shown here is derived from an EMBL/GenBank/DDBJ whole genome shotgun (WGS) entry which is preliminary data.</text>
</comment>
<dbReference type="Pfam" id="PF24883">
    <property type="entry name" value="NPHP3_N"/>
    <property type="match status" value="1"/>
</dbReference>
<feature type="domain" description="NACHT" evidence="2">
    <location>
        <begin position="100"/>
        <end position="242"/>
    </location>
</feature>
<protein>
    <submittedName>
        <fullName evidence="3">Vegetative incompatibility protein HET-E-1</fullName>
    </submittedName>
</protein>
<dbReference type="EMBL" id="WIGM01000286">
    <property type="protein sequence ID" value="KAF6830382.1"/>
    <property type="molecule type" value="Genomic_DNA"/>
</dbReference>
<dbReference type="SUPFAM" id="SSF52540">
    <property type="entry name" value="P-loop containing nucleoside triphosphate hydrolases"/>
    <property type="match status" value="1"/>
</dbReference>
<dbReference type="AlphaFoldDB" id="A0A8H6KEY7"/>
<evidence type="ECO:0000313" key="3">
    <source>
        <dbReference type="EMBL" id="KAF6830382.1"/>
    </source>
</evidence>
<evidence type="ECO:0000313" key="4">
    <source>
        <dbReference type="Proteomes" id="UP000639643"/>
    </source>
</evidence>
<dbReference type="InterPro" id="IPR007111">
    <property type="entry name" value="NACHT_NTPase"/>
</dbReference>
<evidence type="ECO:0000259" key="2">
    <source>
        <dbReference type="PROSITE" id="PS50837"/>
    </source>
</evidence>
<organism evidence="3 4">
    <name type="scientific">Colletotrichum musicola</name>
    <dbReference type="NCBI Taxonomy" id="2175873"/>
    <lineage>
        <taxon>Eukaryota</taxon>
        <taxon>Fungi</taxon>
        <taxon>Dikarya</taxon>
        <taxon>Ascomycota</taxon>
        <taxon>Pezizomycotina</taxon>
        <taxon>Sordariomycetes</taxon>
        <taxon>Hypocreomycetidae</taxon>
        <taxon>Glomerellales</taxon>
        <taxon>Glomerellaceae</taxon>
        <taxon>Colletotrichum</taxon>
        <taxon>Colletotrichum orchidearum species complex</taxon>
    </lineage>
</organism>
<gene>
    <name evidence="3" type="ORF">CMUS01_07789</name>
</gene>
<name>A0A8H6KEY7_9PEZI</name>
<sequence>MPDYPPPRIQAEFSNFGTGAQQNHTGSGNQYSNSGSGVQYNAESITFSTKEKDNFLADLRVTDPRDDKTRIERTKGTLLFDSYRWILDHDDFRQWPTERRLTWIKGSPGNGKTMLLCGIIDQLVGMGYESTFFFFCQATDARLNTATSVLRGLLYLILDRNPFLVDLLRAKYDRAGAGKQLFEDINSWYVLCKMLLFAVSHESLHDVVLVVDALDECTSGLDHLLSFIIELIAYVKIVISSRLWLSIDRDLAAALEDTKIYLSLELNEEVISAAVNNYIHHKILSLLDADHCKQVLAVMSIVSRPLDFAELASLLGHIGYLEEIVEECGSLLTVREGVVYFIHQSAKDFLVGQADKIMPSGIGPSHNLILSKLLQTTSNTLRCNIYNIHEHGIALDDICVPTPDPLAPVRYACVYWGDHVIDESAGQQQAGQVCAFVTRHFLHWLEALSLLRGMSEGISSMSRIQRIFENGNA</sequence>